<accession>A0A9W7XBB1</accession>
<dbReference type="PANTHER" id="PTHR10579">
    <property type="entry name" value="CALCIUM-ACTIVATED CHLORIDE CHANNEL REGULATOR"/>
    <property type="match status" value="1"/>
</dbReference>
<dbReference type="AlphaFoldDB" id="A0A9W7XBB1"/>
<keyword evidence="5" id="KW-1185">Reference proteome</keyword>
<dbReference type="Gene3D" id="3.40.50.410">
    <property type="entry name" value="von Willebrand factor, type A domain"/>
    <property type="match status" value="1"/>
</dbReference>
<feature type="region of interest" description="Disordered" evidence="1">
    <location>
        <begin position="462"/>
        <end position="485"/>
    </location>
</feature>
<dbReference type="SUPFAM" id="SSF53300">
    <property type="entry name" value="vWA-like"/>
    <property type="match status" value="1"/>
</dbReference>
<protein>
    <recommendedName>
        <fullName evidence="3">VWFA domain-containing protein</fullName>
    </recommendedName>
</protein>
<keyword evidence="2" id="KW-1133">Transmembrane helix</keyword>
<evidence type="ECO:0000313" key="4">
    <source>
        <dbReference type="EMBL" id="KAJ1255980.1"/>
    </source>
</evidence>
<dbReference type="SMART" id="SM00327">
    <property type="entry name" value="VWA"/>
    <property type="match status" value="1"/>
</dbReference>
<evidence type="ECO:0000256" key="2">
    <source>
        <dbReference type="SAM" id="Phobius"/>
    </source>
</evidence>
<dbReference type="InterPro" id="IPR051266">
    <property type="entry name" value="CLCR"/>
</dbReference>
<comment type="caution">
    <text evidence="4">The sequence shown here is derived from an EMBL/GenBank/DDBJ whole genome shotgun (WGS) entry which is preliminary data.</text>
</comment>
<name>A0A9W7XBB1_9POAL</name>
<evidence type="ECO:0000256" key="1">
    <source>
        <dbReference type="SAM" id="MobiDB-lite"/>
    </source>
</evidence>
<proteinExistence type="predicted"/>
<gene>
    <name evidence="4" type="ORF">BS78_K122300</name>
</gene>
<dbReference type="PROSITE" id="PS50234">
    <property type="entry name" value="VWFA"/>
    <property type="match status" value="1"/>
</dbReference>
<dbReference type="OrthoDB" id="687730at2759"/>
<dbReference type="InterPro" id="IPR002035">
    <property type="entry name" value="VWF_A"/>
</dbReference>
<reference evidence="4 5" key="1">
    <citation type="submission" date="2022-10" db="EMBL/GenBank/DDBJ databases">
        <title>WGS assembly of Paspalum vaginatum 540-79.</title>
        <authorList>
            <person name="Sun G."/>
            <person name="Wase N."/>
            <person name="Shu S."/>
            <person name="Jenkins J."/>
            <person name="Zhou B."/>
            <person name="Torres-Rodriguez J."/>
            <person name="Chen C."/>
            <person name="Sandor L."/>
            <person name="Plott C."/>
            <person name="Yoshinga Y."/>
            <person name="Daum C."/>
            <person name="Qi P."/>
            <person name="Barry K."/>
            <person name="Lipzen A."/>
            <person name="Berry L."/>
            <person name="Pedersen C."/>
            <person name="Gottilla T."/>
            <person name="Foltz A."/>
            <person name="Yu H."/>
            <person name="O'Malley R."/>
            <person name="Zhang C."/>
            <person name="Devos K."/>
            <person name="Sigmon B."/>
            <person name="Yu B."/>
            <person name="Obata T."/>
            <person name="Schmutz J."/>
            <person name="Schnable J."/>
        </authorList>
    </citation>
    <scope>NUCLEOTIDE SEQUENCE [LARGE SCALE GENOMIC DNA]</scope>
    <source>
        <strain evidence="5">cv. 540-79</strain>
    </source>
</reference>
<dbReference type="PANTHER" id="PTHR10579:SF129">
    <property type="entry name" value="OS01G0640200 PROTEIN"/>
    <property type="match status" value="1"/>
</dbReference>
<keyword evidence="2" id="KW-0472">Membrane</keyword>
<dbReference type="EMBL" id="MU629596">
    <property type="protein sequence ID" value="KAJ1255982.1"/>
    <property type="molecule type" value="Genomic_DNA"/>
</dbReference>
<feature type="transmembrane region" description="Helical" evidence="2">
    <location>
        <begin position="509"/>
        <end position="539"/>
    </location>
</feature>
<dbReference type="EMBL" id="MU629596">
    <property type="protein sequence ID" value="KAJ1255980.1"/>
    <property type="molecule type" value="Genomic_DNA"/>
</dbReference>
<keyword evidence="2" id="KW-0812">Transmembrane</keyword>
<organism evidence="4 5">
    <name type="scientific">Paspalum vaginatum</name>
    <name type="common">seashore paspalum</name>
    <dbReference type="NCBI Taxonomy" id="158149"/>
    <lineage>
        <taxon>Eukaryota</taxon>
        <taxon>Viridiplantae</taxon>
        <taxon>Streptophyta</taxon>
        <taxon>Embryophyta</taxon>
        <taxon>Tracheophyta</taxon>
        <taxon>Spermatophyta</taxon>
        <taxon>Magnoliopsida</taxon>
        <taxon>Liliopsida</taxon>
        <taxon>Poales</taxon>
        <taxon>Poaceae</taxon>
        <taxon>PACMAD clade</taxon>
        <taxon>Panicoideae</taxon>
        <taxon>Andropogonodae</taxon>
        <taxon>Paspaleae</taxon>
        <taxon>Paspalinae</taxon>
        <taxon>Paspalum</taxon>
    </lineage>
</organism>
<evidence type="ECO:0000259" key="3">
    <source>
        <dbReference type="PROSITE" id="PS50234"/>
    </source>
</evidence>
<dbReference type="Proteomes" id="UP001164776">
    <property type="component" value="Unassembled WGS sequence"/>
</dbReference>
<dbReference type="Pfam" id="PF00092">
    <property type="entry name" value="VWA"/>
    <property type="match status" value="1"/>
</dbReference>
<dbReference type="InterPro" id="IPR036465">
    <property type="entry name" value="vWFA_dom_sf"/>
</dbReference>
<sequence>MPFSDDELPPAISSVSGSGLRIAAERERVLLVAHSNATAPLEAHRQQVLLELIDTSSSSAAERAGLDLVAVLDVSWSMQGEKLKKLKTAMKFVISKLGPMDRLSIVSFSDDAKMLCPLRYMTAECQQQLIKEIVEEKLVADNNTNMRDGLETGLKVLAGRRHRSGRVASIIFMSDGQQNRGGDAGAVQIDDHDVAVYTFGFGADQGAKVLEAIAGNSHGGTYYDVKDGENLSVHFSALLAGLLSVVVQDLELTVWEQPDHSNIEKVDPGSYPTIAPDDGGRSPVTVRFGELYRGEVRKVMVDLLLPAVGRGYSATVLKAQCTYSTPHGRASSGVLGCVIRRSRSAIAGAMDTEVKVERIRRFQEQVIGEAAATNDPERAYGLLREADEALDVERSKSRHPLLDMLKTELAKLLELAKGSWNELFAALLASKRSHQQQRYGSIGDVDVDLYKTSPMSEYVRQATAFEKDPSRPPPSVEDDVRLREEAERRRKRNSRVWGAPDERRRTSGLWAWAAVLLCTALAVAVILAGTAVFAVFLLYRPRTPYLAVSDARLEQLQYGQGGAIDYLQVSITVLAVNNNSKTDASFPAVDLAVGFNGDDVALLRAQPFVVARKSSLPLQYDVVSAGRALDPAGMQAMDEALKAGVVPFDLFGKARTRWKVGVFARLRFWTRLSCRLRFFFPGNGTVMPADRDKCRSRSP</sequence>
<evidence type="ECO:0000313" key="5">
    <source>
        <dbReference type="Proteomes" id="UP001164776"/>
    </source>
</evidence>
<feature type="domain" description="VWFA" evidence="3">
    <location>
        <begin position="67"/>
        <end position="238"/>
    </location>
</feature>